<feature type="transmembrane region" description="Helical" evidence="1">
    <location>
        <begin position="382"/>
        <end position="402"/>
    </location>
</feature>
<dbReference type="AlphaFoldDB" id="A0A368UPW3"/>
<comment type="caution">
    <text evidence="3">The sequence shown here is derived from an EMBL/GenBank/DDBJ whole genome shotgun (WGS) entry which is preliminary data.</text>
</comment>
<organism evidence="3 4">
    <name type="scientific">Marinobacter nauticus</name>
    <name type="common">Marinobacter hydrocarbonoclasticus</name>
    <name type="synonym">Marinobacter aquaeolei</name>
    <dbReference type="NCBI Taxonomy" id="2743"/>
    <lineage>
        <taxon>Bacteria</taxon>
        <taxon>Pseudomonadati</taxon>
        <taxon>Pseudomonadota</taxon>
        <taxon>Gammaproteobacteria</taxon>
        <taxon>Pseudomonadales</taxon>
        <taxon>Marinobacteraceae</taxon>
        <taxon>Marinobacter</taxon>
    </lineage>
</organism>
<feature type="transmembrane region" description="Helical" evidence="1">
    <location>
        <begin position="173"/>
        <end position="201"/>
    </location>
</feature>
<name>A0A368UPW3_MARNT</name>
<dbReference type="EMBL" id="QNSA01000014">
    <property type="protein sequence ID" value="RBP69264.1"/>
    <property type="molecule type" value="Genomic_DNA"/>
</dbReference>
<evidence type="ECO:0000313" key="4">
    <source>
        <dbReference type="Proteomes" id="UP000252795"/>
    </source>
</evidence>
<feature type="transmembrane region" description="Helical" evidence="1">
    <location>
        <begin position="139"/>
        <end position="161"/>
    </location>
</feature>
<sequence>MIKVDIKDLAPHTLFAIVLFSLIFLCLVSPLEYLYYSNSIFLLVLACLIFWASSFSVTTLLQSKPSQNRFEKKFSVLSPRVYRLINICIFFASLGVFLRFLDFFFLRGYDFSQGLVSLRLSLQSLTYSETSDLQKAGSISALGAVLFGFTYPLAVLVLTFGQNLSSKKRYFSYFLISTPIIESGLVAGIMGAVFTVLYIFFSLSYRWKLKNNYFDFRKLSIILFSVFIVFAYGAFSFISRIDQMFSIFSVYFESSTSLVLPNDWLMSKIENSYFSTLAFFIFWFSSYVLQGPVEFAYLVDNFNGDNFTFGAKQFFVVDKFLGILGVTSFDAFSITEINPRPGRYQTVFGDVFIDFGLVGILFQAFIFGALSAITYVYRRRGFLWALVLYPFFQASIVSGFLINSFSGARFYFFVGALLLIVVYFLSDNRSRLSFGG</sequence>
<keyword evidence="1" id="KW-0472">Membrane</keyword>
<reference evidence="3 4" key="1">
    <citation type="submission" date="2018-07" db="EMBL/GenBank/DDBJ databases">
        <title>Freshwater and sediment microbial communities from various areas in North America, analyzing microbe dynamics in response to fracking.</title>
        <authorList>
            <person name="Lamendella R."/>
        </authorList>
    </citation>
    <scope>NUCLEOTIDE SEQUENCE [LARGE SCALE GENOMIC DNA]</scope>
    <source>
        <strain evidence="3 4">114E</strain>
        <strain evidence="2 5">114E_o</strain>
    </source>
</reference>
<gene>
    <name evidence="3" type="ORF">DET51_11429</name>
    <name evidence="2" type="ORF">DET64_11429</name>
</gene>
<feature type="transmembrane region" description="Helical" evidence="1">
    <location>
        <begin position="40"/>
        <end position="61"/>
    </location>
</feature>
<dbReference type="Proteomes" id="UP000253065">
    <property type="component" value="Unassembled WGS sequence"/>
</dbReference>
<dbReference type="Proteomes" id="UP000252795">
    <property type="component" value="Unassembled WGS sequence"/>
</dbReference>
<evidence type="ECO:0000313" key="5">
    <source>
        <dbReference type="Proteomes" id="UP000253065"/>
    </source>
</evidence>
<feature type="transmembrane region" description="Helical" evidence="1">
    <location>
        <begin position="272"/>
        <end position="289"/>
    </location>
</feature>
<proteinExistence type="predicted"/>
<feature type="transmembrane region" description="Helical" evidence="1">
    <location>
        <begin position="81"/>
        <end position="101"/>
    </location>
</feature>
<keyword evidence="1" id="KW-1133">Transmembrane helix</keyword>
<feature type="transmembrane region" description="Helical" evidence="1">
    <location>
        <begin position="12"/>
        <end position="34"/>
    </location>
</feature>
<feature type="transmembrane region" description="Helical" evidence="1">
    <location>
        <begin position="408"/>
        <end position="426"/>
    </location>
</feature>
<feature type="transmembrane region" description="Helical" evidence="1">
    <location>
        <begin position="351"/>
        <end position="375"/>
    </location>
</feature>
<feature type="transmembrane region" description="Helical" evidence="1">
    <location>
        <begin position="221"/>
        <end position="238"/>
    </location>
</feature>
<evidence type="ECO:0000313" key="3">
    <source>
        <dbReference type="EMBL" id="RCW30743.1"/>
    </source>
</evidence>
<dbReference type="RefSeq" id="WP_113880607.1">
    <property type="nucleotide sequence ID" value="NZ_QNSA01000014.1"/>
</dbReference>
<accession>A0A368UPW3</accession>
<protein>
    <submittedName>
        <fullName evidence="3">Oligosaccharide repeat unit polymerase</fullName>
    </submittedName>
</protein>
<evidence type="ECO:0000256" key="1">
    <source>
        <dbReference type="SAM" id="Phobius"/>
    </source>
</evidence>
<dbReference type="EMBL" id="QPJB01000014">
    <property type="protein sequence ID" value="RCW30743.1"/>
    <property type="molecule type" value="Genomic_DNA"/>
</dbReference>
<keyword evidence="5" id="KW-1185">Reference proteome</keyword>
<evidence type="ECO:0000313" key="2">
    <source>
        <dbReference type="EMBL" id="RBP69264.1"/>
    </source>
</evidence>
<keyword evidence="1" id="KW-0812">Transmembrane</keyword>